<comment type="caution">
    <text evidence="2">The sequence shown here is derived from an EMBL/GenBank/DDBJ whole genome shotgun (WGS) entry which is preliminary data.</text>
</comment>
<dbReference type="PROSITE" id="PS50931">
    <property type="entry name" value="HTH_LYSR"/>
    <property type="match status" value="1"/>
</dbReference>
<gene>
    <name evidence="2" type="ORF">NVS47_12810</name>
</gene>
<sequence>MNLYQLYYFKTLAELEHYTKAAAQLCLTQPSLSNAISS</sequence>
<dbReference type="RefSeq" id="WP_257913889.1">
    <property type="nucleotide sequence ID" value="NZ_JANPWE010000007.1"/>
</dbReference>
<proteinExistence type="predicted"/>
<dbReference type="EMBL" id="JANPWE010000007">
    <property type="protein sequence ID" value="MCR6546379.1"/>
    <property type="molecule type" value="Genomic_DNA"/>
</dbReference>
<name>A0ABT1Y668_9FIRM</name>
<keyword evidence="3" id="KW-1185">Reference proteome</keyword>
<feature type="domain" description="HTH lysR-type" evidence="1">
    <location>
        <begin position="1"/>
        <end position="38"/>
    </location>
</feature>
<accession>A0ABT1Y668</accession>
<evidence type="ECO:0000259" key="1">
    <source>
        <dbReference type="PROSITE" id="PS50931"/>
    </source>
</evidence>
<dbReference type="InterPro" id="IPR036390">
    <property type="entry name" value="WH_DNA-bd_sf"/>
</dbReference>
<dbReference type="Proteomes" id="UP001524944">
    <property type="component" value="Unassembled WGS sequence"/>
</dbReference>
<evidence type="ECO:0000313" key="2">
    <source>
        <dbReference type="EMBL" id="MCR6546379.1"/>
    </source>
</evidence>
<reference evidence="2 3" key="1">
    <citation type="submission" date="2022-08" db="EMBL/GenBank/DDBJ databases">
        <title>Proteogenomics of the novel Dehalobacterium formicoaceticum strain EZ94 highlights a key role of methyltransferases during anaerobic dichloromethane degradation.</title>
        <authorList>
            <person name="Wasmund K."/>
        </authorList>
    </citation>
    <scope>NUCLEOTIDE SEQUENCE [LARGE SCALE GENOMIC DNA]</scope>
    <source>
        <strain evidence="2 3">EZ94</strain>
    </source>
</reference>
<dbReference type="InterPro" id="IPR036388">
    <property type="entry name" value="WH-like_DNA-bd_sf"/>
</dbReference>
<evidence type="ECO:0000313" key="3">
    <source>
        <dbReference type="Proteomes" id="UP001524944"/>
    </source>
</evidence>
<dbReference type="InterPro" id="IPR000847">
    <property type="entry name" value="LysR_HTH_N"/>
</dbReference>
<dbReference type="SUPFAM" id="SSF46785">
    <property type="entry name" value="Winged helix' DNA-binding domain"/>
    <property type="match status" value="1"/>
</dbReference>
<feature type="non-terminal residue" evidence="2">
    <location>
        <position position="38"/>
    </location>
</feature>
<protein>
    <submittedName>
        <fullName evidence="2">LysR family transcriptional regulator</fullName>
    </submittedName>
</protein>
<dbReference type="Pfam" id="PF00126">
    <property type="entry name" value="HTH_1"/>
    <property type="match status" value="1"/>
</dbReference>
<organism evidence="2 3">
    <name type="scientific">Dehalobacterium formicoaceticum</name>
    <dbReference type="NCBI Taxonomy" id="51515"/>
    <lineage>
        <taxon>Bacteria</taxon>
        <taxon>Bacillati</taxon>
        <taxon>Bacillota</taxon>
        <taxon>Clostridia</taxon>
        <taxon>Eubacteriales</taxon>
        <taxon>Peptococcaceae</taxon>
        <taxon>Dehalobacterium</taxon>
    </lineage>
</organism>
<dbReference type="Gene3D" id="1.10.10.10">
    <property type="entry name" value="Winged helix-like DNA-binding domain superfamily/Winged helix DNA-binding domain"/>
    <property type="match status" value="1"/>
</dbReference>